<name>B3LJY0_YEAS1</name>
<reference evidence="1" key="2">
    <citation type="submission" date="2005-07" db="EMBL/GenBank/DDBJ databases">
        <title>Annotation of the Saccharomyces cerevisiae RM11-1a Genome.</title>
        <authorList>
            <consortium name="The Broad Institute Genome Sequencing Platform"/>
            <person name="Birren B."/>
            <person name="Lander E."/>
            <person name="Galagan J."/>
            <person name="Nusbaum C."/>
            <person name="Devon K."/>
            <person name="Cuomo C."/>
            <person name="Jaffe D."/>
            <person name="Butler J."/>
            <person name="Alvarez P."/>
            <person name="Gnerre S."/>
            <person name="Grabherr M."/>
            <person name="Kleber M."/>
            <person name="Mauceli E."/>
            <person name="Brockman W."/>
            <person name="MacCallum I.A."/>
            <person name="Rounsley S."/>
            <person name="Young S."/>
            <person name="LaButti K."/>
            <person name="Pushparaj V."/>
            <person name="DeCaprio D."/>
            <person name="Crawford M."/>
            <person name="Koehrsen M."/>
            <person name="Engels R."/>
            <person name="Montgomery P."/>
            <person name="Pearson M."/>
            <person name="Howarth C."/>
            <person name="Larson L."/>
            <person name="Luoma S."/>
            <person name="White J."/>
            <person name="O'Leary S."/>
            <person name="Kodira C."/>
            <person name="Zeng Q."/>
            <person name="Yandava C."/>
            <person name="Alvarado L."/>
            <person name="Pratt S."/>
            <person name="Kruglyak L."/>
        </authorList>
    </citation>
    <scope>NUCLEOTIDE SEQUENCE</scope>
    <source>
        <strain evidence="1">RM11-1a</strain>
    </source>
</reference>
<accession>B3LJY0</accession>
<proteinExistence type="predicted"/>
<dbReference type="OrthoDB" id="10327146at2759"/>
<evidence type="ECO:0000313" key="1">
    <source>
        <dbReference type="EMBL" id="EDV10883.1"/>
    </source>
</evidence>
<dbReference type="HOGENOM" id="CLU_2777368_0_0_1"/>
<reference evidence="1" key="1">
    <citation type="submission" date="2005-03" db="EMBL/GenBank/DDBJ databases">
        <authorList>
            <person name="Giovannoni S.J."/>
            <person name="Cho J.-C."/>
            <person name="Ferriera S."/>
            <person name="Johnson J."/>
            <person name="Kravitz S."/>
            <person name="Halpern A."/>
            <person name="Remington K."/>
            <person name="Beeson K."/>
            <person name="Tran B."/>
            <person name="Rogers Y.-H."/>
            <person name="Friedman R."/>
            <person name="Venter J.C."/>
        </authorList>
    </citation>
    <scope>NUCLEOTIDE SEQUENCE</scope>
    <source>
        <strain evidence="1">RM11-1a</strain>
    </source>
</reference>
<sequence length="69" mass="7832">MLVPMHNSPTAANGRLSLTVASSGLRKGKKNRVYTIHSYIRSPVSSSEFSFSVRRQYKLTIRIKQKTHL</sequence>
<gene>
    <name evidence="1" type="ORF">SCRG_01697</name>
</gene>
<dbReference type="AlphaFoldDB" id="B3LJY0"/>
<keyword evidence="2" id="KW-1185">Reference proteome</keyword>
<dbReference type="EMBL" id="CH408045">
    <property type="protein sequence ID" value="EDV10883.1"/>
    <property type="molecule type" value="Genomic_DNA"/>
</dbReference>
<protein>
    <submittedName>
        <fullName evidence="1">Uncharacterized protein</fullName>
    </submittedName>
</protein>
<organism evidence="1 2">
    <name type="scientific">Saccharomyces cerevisiae (strain RM11-1a)</name>
    <name type="common">Baker's yeast</name>
    <dbReference type="NCBI Taxonomy" id="285006"/>
    <lineage>
        <taxon>Eukaryota</taxon>
        <taxon>Fungi</taxon>
        <taxon>Dikarya</taxon>
        <taxon>Ascomycota</taxon>
        <taxon>Saccharomycotina</taxon>
        <taxon>Saccharomycetes</taxon>
        <taxon>Saccharomycetales</taxon>
        <taxon>Saccharomycetaceae</taxon>
        <taxon>Saccharomyces</taxon>
    </lineage>
</organism>
<dbReference type="Proteomes" id="UP000008335">
    <property type="component" value="Unassembled WGS sequence"/>
</dbReference>
<evidence type="ECO:0000313" key="2">
    <source>
        <dbReference type="Proteomes" id="UP000008335"/>
    </source>
</evidence>